<dbReference type="Proteomes" id="UP000255061">
    <property type="component" value="Unassembled WGS sequence"/>
</dbReference>
<evidence type="ECO:0000313" key="1">
    <source>
        <dbReference type="EMBL" id="SUI72322.1"/>
    </source>
</evidence>
<organism evidence="1 2">
    <name type="scientific">Shewanella morhuae</name>
    <dbReference type="NCBI Taxonomy" id="365591"/>
    <lineage>
        <taxon>Bacteria</taxon>
        <taxon>Pseudomonadati</taxon>
        <taxon>Pseudomonadota</taxon>
        <taxon>Gammaproteobacteria</taxon>
        <taxon>Alteromonadales</taxon>
        <taxon>Shewanellaceae</taxon>
        <taxon>Shewanella</taxon>
    </lineage>
</organism>
<name>A0A380A104_9GAMM</name>
<proteinExistence type="predicted"/>
<dbReference type="AlphaFoldDB" id="A0A380A104"/>
<dbReference type="EMBL" id="UGYV01000001">
    <property type="protein sequence ID" value="SUI72322.1"/>
    <property type="molecule type" value="Genomic_DNA"/>
</dbReference>
<protein>
    <submittedName>
        <fullName evidence="1">Uncharacterized protein</fullName>
    </submittedName>
</protein>
<evidence type="ECO:0000313" key="2">
    <source>
        <dbReference type="Proteomes" id="UP000255061"/>
    </source>
</evidence>
<gene>
    <name evidence="1" type="ORF">NCTC10736_01302</name>
</gene>
<sequence>MLINNYRSTFGNLITFDKRAYFYLFYLLRIRCQS</sequence>
<accession>A0A380A104</accession>
<reference evidence="1 2" key="1">
    <citation type="submission" date="2018-06" db="EMBL/GenBank/DDBJ databases">
        <authorList>
            <consortium name="Pathogen Informatics"/>
            <person name="Doyle S."/>
        </authorList>
    </citation>
    <scope>NUCLEOTIDE SEQUENCE [LARGE SCALE GENOMIC DNA]</scope>
    <source>
        <strain evidence="1 2">NCTC10736</strain>
    </source>
</reference>